<dbReference type="AlphaFoldDB" id="A0A239CZY8"/>
<organism evidence="2 3">
    <name type="scientific">Granulicella rosea</name>
    <dbReference type="NCBI Taxonomy" id="474952"/>
    <lineage>
        <taxon>Bacteria</taxon>
        <taxon>Pseudomonadati</taxon>
        <taxon>Acidobacteriota</taxon>
        <taxon>Terriglobia</taxon>
        <taxon>Terriglobales</taxon>
        <taxon>Acidobacteriaceae</taxon>
        <taxon>Granulicella</taxon>
    </lineage>
</organism>
<dbReference type="EMBL" id="FZOU01000001">
    <property type="protein sequence ID" value="SNS25191.1"/>
    <property type="molecule type" value="Genomic_DNA"/>
</dbReference>
<evidence type="ECO:0000313" key="2">
    <source>
        <dbReference type="EMBL" id="SNS25191.1"/>
    </source>
</evidence>
<accession>A0A239CZY8</accession>
<gene>
    <name evidence="2" type="ORF">SAMN05421770_101191</name>
</gene>
<feature type="chain" id="PRO_5012557116" evidence="1">
    <location>
        <begin position="22"/>
        <end position="236"/>
    </location>
</feature>
<feature type="signal peptide" evidence="1">
    <location>
        <begin position="1"/>
        <end position="21"/>
    </location>
</feature>
<name>A0A239CZY8_9BACT</name>
<dbReference type="OrthoDB" id="7446297at2"/>
<dbReference type="Proteomes" id="UP000198356">
    <property type="component" value="Unassembled WGS sequence"/>
</dbReference>
<evidence type="ECO:0000313" key="3">
    <source>
        <dbReference type="Proteomes" id="UP000198356"/>
    </source>
</evidence>
<dbReference type="RefSeq" id="WP_089406519.1">
    <property type="nucleotide sequence ID" value="NZ_FZOU01000001.1"/>
</dbReference>
<dbReference type="Pfam" id="PF20329">
    <property type="entry name" value="DUF6624"/>
    <property type="match status" value="1"/>
</dbReference>
<proteinExistence type="predicted"/>
<evidence type="ECO:0000256" key="1">
    <source>
        <dbReference type="SAM" id="SignalP"/>
    </source>
</evidence>
<keyword evidence="3" id="KW-1185">Reference proteome</keyword>
<reference evidence="2 3" key="1">
    <citation type="submission" date="2017-06" db="EMBL/GenBank/DDBJ databases">
        <authorList>
            <person name="Kim H.J."/>
            <person name="Triplett B.A."/>
        </authorList>
    </citation>
    <scope>NUCLEOTIDE SEQUENCE [LARGE SCALE GENOMIC DNA]</scope>
    <source>
        <strain evidence="2 3">DSM 18704</strain>
    </source>
</reference>
<keyword evidence="1" id="KW-0732">Signal</keyword>
<dbReference type="InterPro" id="IPR046732">
    <property type="entry name" value="DUF6624"/>
</dbReference>
<sequence>MRLVHGLLLALVFATPVIAQAQQPAEAAPWQAEIEHRRQSLIERNGPGTDAPLRDQLLSMQASDQEARGLKVDPNAPKGPVRVAANLAEIDKFLSDQLKGIVEKRGWPTIALVGIDGSNAAMLLLTHTPDREWQRSLLPKLADLADAGKIDGSSLALVIDKDLIATGHLQRYGSQFKLVDGAMAMYAVEDPAGLDRRRAEVMLPPIDVYEHRLMAMYHLKVSKQIVMARAETAKRP</sequence>
<protein>
    <submittedName>
        <fullName evidence="2">Uncharacterized protein</fullName>
    </submittedName>
</protein>